<dbReference type="PROSITE" id="PS50111">
    <property type="entry name" value="CHEMOTAXIS_TRANSDUC_2"/>
    <property type="match status" value="1"/>
</dbReference>
<keyword evidence="1" id="KW-0145">Chemotaxis</keyword>
<proteinExistence type="inferred from homology"/>
<dbReference type="CDD" id="cd18774">
    <property type="entry name" value="PDC2_HK_sensor"/>
    <property type="match status" value="1"/>
</dbReference>
<evidence type="ECO:0000256" key="3">
    <source>
        <dbReference type="PROSITE-ProRule" id="PRU00284"/>
    </source>
</evidence>
<gene>
    <name evidence="6" type="ORF">G5V65_13825</name>
</gene>
<dbReference type="GO" id="GO:0004888">
    <property type="term" value="F:transmembrane signaling receptor activity"/>
    <property type="evidence" value="ECO:0007669"/>
    <property type="project" value="InterPro"/>
</dbReference>
<name>A0A6M1TUF7_9RHOB</name>
<keyword evidence="3" id="KW-0807">Transducer</keyword>
<sequence length="681" mass="71941">MRFKWKVAAALLAAGLIPTGIVLNLGLERLSAYSRQTAEQEVMTSMQLKGQAVERHVDSLVDLVTGLASLPETALALGEMDEAADALAGDATVQPDMAALAARYDEQMARTDGADSADRDRWMAGLDPLGLKLQHLYIGKNRAQVGKKLILDDARDGSAYSALHRQLHPVYRDFMERHGFYDILVVEPHQGRVIYSVQKETDFGTSLLDGPYAAGRLGAAVKRLIGSGGAEPFLLTDFEAYAPSFNDQAFFLVVPVKERRSLQGILIAQIPVSFATDLVTASDHERRTLDTFLLGKDGRLRSVPRFAEGIALDAPLSGPVAAAAVQGDRGSLSDVNYRGVPVIAAYRPLAIEGLDWFLVAEVERDEVMAMAGQMQQAGLYLGGIVAAAVILAGLVLSRWLLGPIHRLGVDLQAEAAEVIETLRASSLQARAAAETMAATAEETSRQTQNVKQGADMTAGDVASVAAAVEELSTSINEVVTGIRQTTDLAGRAEIEAGEAARLLAELEQVAGRITGIVTLINDVANQTNLLALNAAVEASHAGEAGRGFAVVASEIRKLAARTTSSTEEIAAEVRAVLAAVRRNGAAIRSITASIGQVSDQARGIASSASQQGVVTGEIAGRMARTAGRVAESTENLTEVQAASENANRAAGDVLGGVLSVERAAEAIDTAMGHFLGRVRRI</sequence>
<dbReference type="Gene3D" id="1.10.287.950">
    <property type="entry name" value="Methyl-accepting chemotaxis protein"/>
    <property type="match status" value="1"/>
</dbReference>
<keyword evidence="4" id="KW-0812">Transmembrane</keyword>
<comment type="caution">
    <text evidence="6">The sequence shown here is derived from an EMBL/GenBank/DDBJ whole genome shotgun (WGS) entry which is preliminary data.</text>
</comment>
<keyword evidence="4" id="KW-1133">Transmembrane helix</keyword>
<keyword evidence="4" id="KW-0472">Membrane</keyword>
<keyword evidence="7" id="KW-1185">Reference proteome</keyword>
<evidence type="ECO:0000313" key="6">
    <source>
        <dbReference type="EMBL" id="NGQ91978.1"/>
    </source>
</evidence>
<evidence type="ECO:0000256" key="2">
    <source>
        <dbReference type="ARBA" id="ARBA00029447"/>
    </source>
</evidence>
<feature type="transmembrane region" description="Helical" evidence="4">
    <location>
        <begin position="377"/>
        <end position="396"/>
    </location>
</feature>
<organism evidence="6 7">
    <name type="scientific">Paragemmobacter kunshanensis</name>
    <dbReference type="NCBI Taxonomy" id="2583234"/>
    <lineage>
        <taxon>Bacteria</taxon>
        <taxon>Pseudomonadati</taxon>
        <taxon>Pseudomonadota</taxon>
        <taxon>Alphaproteobacteria</taxon>
        <taxon>Rhodobacterales</taxon>
        <taxon>Paracoccaceae</taxon>
        <taxon>Paragemmobacter</taxon>
    </lineage>
</organism>
<evidence type="ECO:0000259" key="5">
    <source>
        <dbReference type="PROSITE" id="PS50111"/>
    </source>
</evidence>
<dbReference type="GO" id="GO:0005886">
    <property type="term" value="C:plasma membrane"/>
    <property type="evidence" value="ECO:0007669"/>
    <property type="project" value="TreeGrafter"/>
</dbReference>
<evidence type="ECO:0000256" key="1">
    <source>
        <dbReference type="ARBA" id="ARBA00022500"/>
    </source>
</evidence>
<feature type="domain" description="Methyl-accepting transducer" evidence="5">
    <location>
        <begin position="432"/>
        <end position="661"/>
    </location>
</feature>
<dbReference type="InterPro" id="IPR004089">
    <property type="entry name" value="MCPsignal_dom"/>
</dbReference>
<comment type="similarity">
    <text evidence="2">Belongs to the methyl-accepting chemotaxis (MCP) protein family.</text>
</comment>
<evidence type="ECO:0000256" key="4">
    <source>
        <dbReference type="SAM" id="Phobius"/>
    </source>
</evidence>
<dbReference type="GO" id="GO:0007165">
    <property type="term" value="P:signal transduction"/>
    <property type="evidence" value="ECO:0007669"/>
    <property type="project" value="UniProtKB-KW"/>
</dbReference>
<dbReference type="InterPro" id="IPR051310">
    <property type="entry name" value="MCP_chemotaxis"/>
</dbReference>
<dbReference type="PANTHER" id="PTHR43531">
    <property type="entry name" value="PROTEIN ICFG"/>
    <property type="match status" value="1"/>
</dbReference>
<protein>
    <submittedName>
        <fullName evidence="6">Methyl-accepting chemotaxis protein</fullName>
    </submittedName>
</protein>
<dbReference type="SUPFAM" id="SSF58104">
    <property type="entry name" value="Methyl-accepting chemotaxis protein (MCP) signaling domain"/>
    <property type="match status" value="1"/>
</dbReference>
<dbReference type="PANTHER" id="PTHR43531:SF11">
    <property type="entry name" value="METHYL-ACCEPTING CHEMOTAXIS PROTEIN 3"/>
    <property type="match status" value="1"/>
</dbReference>
<dbReference type="InterPro" id="IPR004090">
    <property type="entry name" value="Chemotax_Me-accpt_rcpt"/>
</dbReference>
<dbReference type="AlphaFoldDB" id="A0A6M1TUF7"/>
<accession>A0A6M1TUF7</accession>
<evidence type="ECO:0000313" key="7">
    <source>
        <dbReference type="Proteomes" id="UP000474758"/>
    </source>
</evidence>
<dbReference type="RefSeq" id="WP_165051130.1">
    <property type="nucleotide sequence ID" value="NZ_JAALFE010000013.1"/>
</dbReference>
<dbReference type="Pfam" id="PF00015">
    <property type="entry name" value="MCPsignal"/>
    <property type="match status" value="1"/>
</dbReference>
<dbReference type="SMART" id="SM00283">
    <property type="entry name" value="MA"/>
    <property type="match status" value="1"/>
</dbReference>
<dbReference type="GO" id="GO:0006935">
    <property type="term" value="P:chemotaxis"/>
    <property type="evidence" value="ECO:0007669"/>
    <property type="project" value="UniProtKB-KW"/>
</dbReference>
<reference evidence="6 7" key="1">
    <citation type="submission" date="2020-02" db="EMBL/GenBank/DDBJ databases">
        <title>Rhodobacter translucens sp. nov., a novel bacterium isolated from activated sludge.</title>
        <authorList>
            <person name="Liu J."/>
        </authorList>
    </citation>
    <scope>NUCLEOTIDE SEQUENCE [LARGE SCALE GENOMIC DNA]</scope>
    <source>
        <strain evidence="6 7">HX-7-19</strain>
    </source>
</reference>
<dbReference type="Proteomes" id="UP000474758">
    <property type="component" value="Unassembled WGS sequence"/>
</dbReference>
<dbReference type="PRINTS" id="PR00260">
    <property type="entry name" value="CHEMTRNSDUCR"/>
</dbReference>
<dbReference type="EMBL" id="JAALFE010000013">
    <property type="protein sequence ID" value="NGQ91978.1"/>
    <property type="molecule type" value="Genomic_DNA"/>
</dbReference>